<dbReference type="InterPro" id="IPR027828">
    <property type="entry name" value="DUF4465"/>
</dbReference>
<dbReference type="Pfam" id="PF16820">
    <property type="entry name" value="PKD_3"/>
    <property type="match status" value="1"/>
</dbReference>
<sequence length="371" mass="41981">MFHFKLFLIMRTKLFALSVMVLAFAGCQNTEWENDSAIVNQSTKEVKALINRPVVMEAPVKGADSYAWFRNGKLVSTDSEYTFQEEKSGMYDVVLETSKRGVQSRVTYTVTNSISLSSELNQFVLNSDNGIQPPGQTGYYWNQTYTNTKFHETPHFTFSHTGTNSGYGYWDGFTVSNVYDSSNFGTYTTDTIHSGSVNWIAHQWGCMDRDNSNTNFMLGYWGYYGKDIQSFPIDPENIPYPTAFTETGFSNWIKLGDGNTNYTVTSISYTNSPWAYYGCKEGDGFATPFNSPSDYLRLLVFPVYASGNIGSPVVIELAWFTNVFKGINEWTTEELGFSNVRYLLFQMRSSDSGQYGMNTAAYFCLNNIVMQ</sequence>
<organism evidence="3 4">
    <name type="scientific">Bacteroides zoogleoformans</name>
    <dbReference type="NCBI Taxonomy" id="28119"/>
    <lineage>
        <taxon>Bacteria</taxon>
        <taxon>Pseudomonadati</taxon>
        <taxon>Bacteroidota</taxon>
        <taxon>Bacteroidia</taxon>
        <taxon>Bacteroidales</taxon>
        <taxon>Bacteroidaceae</taxon>
        <taxon>Bacteroides</taxon>
    </lineage>
</organism>
<evidence type="ECO:0000256" key="1">
    <source>
        <dbReference type="SAM" id="SignalP"/>
    </source>
</evidence>
<dbReference type="Pfam" id="PF14717">
    <property type="entry name" value="DUF4465"/>
    <property type="match status" value="1"/>
</dbReference>
<name>A0ABN5ILM4_9BACE</name>
<dbReference type="PROSITE" id="PS51257">
    <property type="entry name" value="PROKAR_LIPOPROTEIN"/>
    <property type="match status" value="1"/>
</dbReference>
<feature type="chain" id="PRO_5046019242" description="Bacteroidetes PKD-like domain-containing protein" evidence="1">
    <location>
        <begin position="26"/>
        <end position="371"/>
    </location>
</feature>
<dbReference type="Proteomes" id="UP000238304">
    <property type="component" value="Chromosome"/>
</dbReference>
<dbReference type="Gene3D" id="2.60.120.1350">
    <property type="entry name" value="Protein of unknown function DUF4465"/>
    <property type="match status" value="1"/>
</dbReference>
<evidence type="ECO:0000259" key="2">
    <source>
        <dbReference type="Pfam" id="PF16820"/>
    </source>
</evidence>
<keyword evidence="1" id="KW-0732">Signal</keyword>
<gene>
    <name evidence="3" type="ORF">C4H11_10055</name>
</gene>
<feature type="domain" description="Bacteroidetes PKD-like" evidence="2">
    <location>
        <begin position="48"/>
        <end position="98"/>
    </location>
</feature>
<proteinExistence type="predicted"/>
<dbReference type="EMBL" id="CP027231">
    <property type="protein sequence ID" value="AVM53228.1"/>
    <property type="molecule type" value="Genomic_DNA"/>
</dbReference>
<evidence type="ECO:0000313" key="3">
    <source>
        <dbReference type="EMBL" id="AVM53228.1"/>
    </source>
</evidence>
<accession>A0ABN5ILM4</accession>
<evidence type="ECO:0000313" key="4">
    <source>
        <dbReference type="Proteomes" id="UP000238304"/>
    </source>
</evidence>
<protein>
    <recommendedName>
        <fullName evidence="2">Bacteroidetes PKD-like domain-containing protein</fullName>
    </recommendedName>
</protein>
<dbReference type="InterPro" id="IPR041696">
    <property type="entry name" value="PKD_3"/>
</dbReference>
<reference evidence="3 4" key="1">
    <citation type="submission" date="2018-02" db="EMBL/GenBank/DDBJ databases">
        <authorList>
            <person name="Holder M.E."/>
            <person name="Ajami N.J."/>
            <person name="Petrosino J.F."/>
        </authorList>
    </citation>
    <scope>NUCLEOTIDE SEQUENCE [LARGE SCALE GENOMIC DNA]</scope>
    <source>
        <strain evidence="3 4">ATCC 33285</strain>
    </source>
</reference>
<feature type="signal peptide" evidence="1">
    <location>
        <begin position="1"/>
        <end position="25"/>
    </location>
</feature>
<keyword evidence="4" id="KW-1185">Reference proteome</keyword>